<dbReference type="SUPFAM" id="SSF55729">
    <property type="entry name" value="Acyl-CoA N-acyltransferases (Nat)"/>
    <property type="match status" value="1"/>
</dbReference>
<dbReference type="InterPro" id="IPR000182">
    <property type="entry name" value="GNAT_dom"/>
</dbReference>
<dbReference type="EC" id="2.3.1.-" evidence="4"/>
<reference evidence="5" key="1">
    <citation type="journal article" date="2019" name="Int. J. Syst. Evol. Microbiol.">
        <title>The Global Catalogue of Microorganisms (GCM) 10K type strain sequencing project: providing services to taxonomists for standard genome sequencing and annotation.</title>
        <authorList>
            <consortium name="The Broad Institute Genomics Platform"/>
            <consortium name="The Broad Institute Genome Sequencing Center for Infectious Disease"/>
            <person name="Wu L."/>
            <person name="Ma J."/>
        </authorList>
    </citation>
    <scope>NUCLEOTIDE SEQUENCE [LARGE SCALE GENOMIC DNA]</scope>
    <source>
        <strain evidence="5">CCUG 54356</strain>
    </source>
</reference>
<dbReference type="GO" id="GO:0016746">
    <property type="term" value="F:acyltransferase activity"/>
    <property type="evidence" value="ECO:0007669"/>
    <property type="project" value="UniProtKB-KW"/>
</dbReference>
<feature type="domain" description="N-acetyltransferase" evidence="3">
    <location>
        <begin position="1"/>
        <end position="146"/>
    </location>
</feature>
<keyword evidence="2 4" id="KW-0012">Acyltransferase</keyword>
<protein>
    <submittedName>
        <fullName evidence="4">GNAT family N-acetyltransferase</fullName>
        <ecNumber evidence="4">2.3.1.-</ecNumber>
    </submittedName>
</protein>
<dbReference type="InterPro" id="IPR016181">
    <property type="entry name" value="Acyl_CoA_acyltransferase"/>
</dbReference>
<evidence type="ECO:0000313" key="5">
    <source>
        <dbReference type="Proteomes" id="UP001597264"/>
    </source>
</evidence>
<dbReference type="PANTHER" id="PTHR10545:SF42">
    <property type="entry name" value="ACETYLTRANSFERASE"/>
    <property type="match status" value="1"/>
</dbReference>
<dbReference type="PANTHER" id="PTHR10545">
    <property type="entry name" value="DIAMINE N-ACETYLTRANSFERASE"/>
    <property type="match status" value="1"/>
</dbReference>
<keyword evidence="1 4" id="KW-0808">Transferase</keyword>
<organism evidence="4 5">
    <name type="scientific">Microbulbifer celer</name>
    <dbReference type="NCBI Taxonomy" id="435905"/>
    <lineage>
        <taxon>Bacteria</taxon>
        <taxon>Pseudomonadati</taxon>
        <taxon>Pseudomonadota</taxon>
        <taxon>Gammaproteobacteria</taxon>
        <taxon>Cellvibrionales</taxon>
        <taxon>Microbulbiferaceae</taxon>
        <taxon>Microbulbifer</taxon>
    </lineage>
</organism>
<comment type="caution">
    <text evidence="4">The sequence shown here is derived from an EMBL/GenBank/DDBJ whole genome shotgun (WGS) entry which is preliminary data.</text>
</comment>
<accession>A0ABW3U2H4</accession>
<evidence type="ECO:0000256" key="1">
    <source>
        <dbReference type="ARBA" id="ARBA00022679"/>
    </source>
</evidence>
<dbReference type="Proteomes" id="UP001597264">
    <property type="component" value="Unassembled WGS sequence"/>
</dbReference>
<dbReference type="Pfam" id="PF00583">
    <property type="entry name" value="Acetyltransf_1"/>
    <property type="match status" value="1"/>
</dbReference>
<dbReference type="InterPro" id="IPR051016">
    <property type="entry name" value="Diverse_Substrate_AcTransf"/>
</dbReference>
<evidence type="ECO:0000259" key="3">
    <source>
        <dbReference type="PROSITE" id="PS51186"/>
    </source>
</evidence>
<keyword evidence="5" id="KW-1185">Reference proteome</keyword>
<proteinExistence type="predicted"/>
<dbReference type="Gene3D" id="3.40.630.30">
    <property type="match status" value="1"/>
</dbReference>
<sequence>MIEQVSEESLKEVLPLIRAYQEFYGVQNVCDKKNFEFFSRFSGASELGRQFLFREHEKVVGFATVYFTFNSTITSKIAVLNDLYTLPHSRGNGIGRKLIEHCREFAKNNGAARLQWVTAQDNESAQKLYDSMAAGKSTWHFYTYNT</sequence>
<dbReference type="CDD" id="cd04301">
    <property type="entry name" value="NAT_SF"/>
    <property type="match status" value="1"/>
</dbReference>
<gene>
    <name evidence="4" type="ORF">ACFQ2X_00285</name>
</gene>
<evidence type="ECO:0000313" key="4">
    <source>
        <dbReference type="EMBL" id="MFD1215022.1"/>
    </source>
</evidence>
<dbReference type="EMBL" id="JBHTLR010000003">
    <property type="protein sequence ID" value="MFD1215022.1"/>
    <property type="molecule type" value="Genomic_DNA"/>
</dbReference>
<name>A0ABW3U2H4_9GAMM</name>
<dbReference type="RefSeq" id="WP_230435289.1">
    <property type="nucleotide sequence ID" value="NZ_CP087715.1"/>
</dbReference>
<dbReference type="PROSITE" id="PS51186">
    <property type="entry name" value="GNAT"/>
    <property type="match status" value="1"/>
</dbReference>
<evidence type="ECO:0000256" key="2">
    <source>
        <dbReference type="ARBA" id="ARBA00023315"/>
    </source>
</evidence>